<dbReference type="InterPro" id="IPR037187">
    <property type="entry name" value="DnaK_N"/>
</dbReference>
<keyword evidence="2" id="KW-0863">Zinc-finger</keyword>
<proteinExistence type="predicted"/>
<evidence type="ECO:0000256" key="3">
    <source>
        <dbReference type="ARBA" id="ARBA00022833"/>
    </source>
</evidence>
<sequence>MNSLSKSQRDLLRSRLTDDQADIESRLEQNEHDGLSEALRDSTGELSPIDNHPGDVASELYEREKDIALLEQEELHLRRIEAALDAMDKGSYGTCVACGKDIPFERLDAAPDTLYCIDHAPRNIVSDNRPVEEIFLKPPFGRSSLDEHEYNGFDGEDAWQIVERFGNADSPAMSENRDVADYDHVGIEADENDGFVEPLESFVATDITGRHVSIVRNREYDRYMHSNEGDSDLQYDDQFDEN</sequence>
<comment type="caution">
    <text evidence="7">The sequence shown here is derived from an EMBL/GenBank/DDBJ whole genome shotgun (WGS) entry which is preliminary data.</text>
</comment>
<dbReference type="RefSeq" id="WP_087567860.1">
    <property type="nucleotide sequence ID" value="NZ_BDQX01000036.1"/>
</dbReference>
<name>A0A2R5EJB4_9BACL</name>
<keyword evidence="3" id="KW-0862">Zinc</keyword>
<dbReference type="AlphaFoldDB" id="A0A2R5EJB4"/>
<dbReference type="Proteomes" id="UP000245202">
    <property type="component" value="Unassembled WGS sequence"/>
</dbReference>
<dbReference type="SUPFAM" id="SSF57716">
    <property type="entry name" value="Glucocorticoid receptor-like (DNA-binding domain)"/>
    <property type="match status" value="1"/>
</dbReference>
<evidence type="ECO:0000313" key="8">
    <source>
        <dbReference type="Proteomes" id="UP000245202"/>
    </source>
</evidence>
<evidence type="ECO:0000313" key="7">
    <source>
        <dbReference type="EMBL" id="GBG06175.1"/>
    </source>
</evidence>
<accession>A0A2R5EJB4</accession>
<feature type="domain" description="Zinc finger DksA/TraR C4-type" evidence="6">
    <location>
        <begin position="90"/>
        <end position="118"/>
    </location>
</feature>
<protein>
    <submittedName>
        <fullName evidence="7">Molecular chaperone DnaK</fullName>
    </submittedName>
</protein>
<dbReference type="Pfam" id="PF01258">
    <property type="entry name" value="zf-dskA_traR"/>
    <property type="match status" value="1"/>
</dbReference>
<dbReference type="GO" id="GO:0008270">
    <property type="term" value="F:zinc ion binding"/>
    <property type="evidence" value="ECO:0007669"/>
    <property type="project" value="UniProtKB-KW"/>
</dbReference>
<reference evidence="7 8" key="1">
    <citation type="submission" date="2017-08" db="EMBL/GenBank/DDBJ databases">
        <title>Substantial Increase in Enzyme Production by Combined Drug-Resistance Mutations in Paenibacillus agaridevorans.</title>
        <authorList>
            <person name="Tanaka Y."/>
            <person name="Funane K."/>
            <person name="Hosaka T."/>
            <person name="Shiwa Y."/>
            <person name="Fujita N."/>
            <person name="Miyazaki T."/>
            <person name="Yoshikawa H."/>
            <person name="Murakami K."/>
            <person name="Kasahara K."/>
            <person name="Inaoka T."/>
            <person name="Hiraga Y."/>
            <person name="Ochi K."/>
        </authorList>
    </citation>
    <scope>NUCLEOTIDE SEQUENCE [LARGE SCALE GENOMIC DNA]</scope>
    <source>
        <strain evidence="7 8">T-3040</strain>
    </source>
</reference>
<dbReference type="Gene3D" id="1.20.120.910">
    <property type="entry name" value="DksA, coiled-coil domain"/>
    <property type="match status" value="1"/>
</dbReference>
<keyword evidence="8" id="KW-1185">Reference proteome</keyword>
<evidence type="ECO:0000256" key="4">
    <source>
        <dbReference type="PROSITE-ProRule" id="PRU00510"/>
    </source>
</evidence>
<dbReference type="PANTHER" id="PTHR33823:SF4">
    <property type="entry name" value="GENERAL STRESS PROTEIN 16O"/>
    <property type="match status" value="1"/>
</dbReference>
<keyword evidence="1" id="KW-0479">Metal-binding</keyword>
<evidence type="ECO:0000256" key="2">
    <source>
        <dbReference type="ARBA" id="ARBA00022771"/>
    </source>
</evidence>
<feature type="zinc finger region" description="dksA C4-type" evidence="4">
    <location>
        <begin position="95"/>
        <end position="119"/>
    </location>
</feature>
<dbReference type="InterPro" id="IPR014240">
    <property type="entry name" value="YteA"/>
</dbReference>
<evidence type="ECO:0000256" key="5">
    <source>
        <dbReference type="SAM" id="MobiDB-lite"/>
    </source>
</evidence>
<organism evidence="7 8">
    <name type="scientific">Paenibacillus agaridevorans</name>
    <dbReference type="NCBI Taxonomy" id="171404"/>
    <lineage>
        <taxon>Bacteria</taxon>
        <taxon>Bacillati</taxon>
        <taxon>Bacillota</taxon>
        <taxon>Bacilli</taxon>
        <taxon>Bacillales</taxon>
        <taxon>Paenibacillaceae</taxon>
        <taxon>Paenibacillus</taxon>
    </lineage>
</organism>
<gene>
    <name evidence="7" type="ORF">PAT3040_00684</name>
</gene>
<dbReference type="InterPro" id="IPR000962">
    <property type="entry name" value="Znf_DskA_TraR"/>
</dbReference>
<evidence type="ECO:0000259" key="6">
    <source>
        <dbReference type="Pfam" id="PF01258"/>
    </source>
</evidence>
<feature type="compositionally biased region" description="Basic and acidic residues" evidence="5">
    <location>
        <begin position="7"/>
        <end position="43"/>
    </location>
</feature>
<dbReference type="PROSITE" id="PS51128">
    <property type="entry name" value="ZF_DKSA_2"/>
    <property type="match status" value="1"/>
</dbReference>
<dbReference type="EMBL" id="BDQX01000036">
    <property type="protein sequence ID" value="GBG06175.1"/>
    <property type="molecule type" value="Genomic_DNA"/>
</dbReference>
<evidence type="ECO:0000256" key="1">
    <source>
        <dbReference type="ARBA" id="ARBA00022723"/>
    </source>
</evidence>
<dbReference type="PANTHER" id="PTHR33823">
    <property type="entry name" value="RNA POLYMERASE-BINDING TRANSCRIPTION FACTOR DKSA-RELATED"/>
    <property type="match status" value="1"/>
</dbReference>
<dbReference type="NCBIfam" id="TIGR02890">
    <property type="entry name" value="bacill_yteA"/>
    <property type="match status" value="1"/>
</dbReference>
<feature type="region of interest" description="Disordered" evidence="5">
    <location>
        <begin position="1"/>
        <end position="53"/>
    </location>
</feature>
<dbReference type="SUPFAM" id="SSF109635">
    <property type="entry name" value="DnaK suppressor protein DksA, alpha-hairpin domain"/>
    <property type="match status" value="1"/>
</dbReference>